<protein>
    <submittedName>
        <fullName evidence="1">Uncharacterized protein</fullName>
    </submittedName>
</protein>
<dbReference type="Gene3D" id="1.10.506.10">
    <property type="entry name" value="GTPase Activation - p120gap, domain 1"/>
    <property type="match status" value="1"/>
</dbReference>
<dbReference type="VEuPathDB" id="TrichDB:TVAG_490260"/>
<dbReference type="OrthoDB" id="10263908at2759"/>
<evidence type="ECO:0000313" key="2">
    <source>
        <dbReference type="Proteomes" id="UP000001542"/>
    </source>
</evidence>
<dbReference type="InParanoid" id="A2F0W3"/>
<dbReference type="VEuPathDB" id="TrichDB:TVAGG3_0532800"/>
<dbReference type="RefSeq" id="XP_001314142.1">
    <property type="nucleotide sequence ID" value="XM_001314131.1"/>
</dbReference>
<reference evidence="1" key="1">
    <citation type="submission" date="2006-10" db="EMBL/GenBank/DDBJ databases">
        <authorList>
            <person name="Amadeo P."/>
            <person name="Zhao Q."/>
            <person name="Wortman J."/>
            <person name="Fraser-Liggett C."/>
            <person name="Carlton J."/>
        </authorList>
    </citation>
    <scope>NUCLEOTIDE SEQUENCE</scope>
    <source>
        <strain evidence="1">G3</strain>
    </source>
</reference>
<dbReference type="EMBL" id="DS113567">
    <property type="protein sequence ID" value="EAY01438.1"/>
    <property type="molecule type" value="Genomic_DNA"/>
</dbReference>
<evidence type="ECO:0000313" key="1">
    <source>
        <dbReference type="EMBL" id="EAY01438.1"/>
    </source>
</evidence>
<dbReference type="KEGG" id="tva:4759264"/>
<dbReference type="AlphaFoldDB" id="A2F0W3"/>
<name>A2F0W3_TRIV3</name>
<sequence>MYQPCESLTTLAQIQAKLLSFQELLESQSDKEAQLTNEMLNFSSDVMCELRLLSLVRSQIIKNEVLDIQKSLDSQMLKGLTFSNLVYCPMFFESNLLNHYMTFITYMRSNPGVLAKSFYHYSKLHPETVGHLAYSLFLTLFQQGWCSEEDHLLYLTLKEFADYQFQNQVKTTINNTPPDNIGLNLRPPLLSQTSVLQDLEPFASFVTSYLFNGCSLAYLQSALSQTVTIVHSLSSLRELHNNFTQVPNSDIIAPYKYWTTICKHAKYTFNSLVNSIELLPSGISKLFTHIRTHPSGGDTVCLLLFFESFINRALENPAVLGLHPWHPESNAWSPLKDIATVFKVKYMTALPSSFLSPLKKILDTIPDFVEIDFTTFLDHLTDNSIINTSMMSEKELIFTNPHFPKELVITGRDIVELHLAALSLPEEFKDSAFKSSMSRLGNIPKLTEAALEHFRIVLQRQKEITAAAKLMRQQSLFNVVEDKNTNNRLDPFAEAFYDSIATLPSFTNFIDYLHPTDAVSFLEQMRILTPHFLDPKDIVEADSVLYYAVHSSGPIESLLPRIDAVTEMRNTRAMEAADRSSAIDTQHQRISDALKMVLSMRENVQSYLLYNIALTLVHENLQQSFQMAMFPSHLFLTNIDTFNNSTSLLLRETETVCGNLGMTANQTVLIARVMFFKMTDHVTVLSFIKGEKSVWKNSTIINQILKSHQKEMIEKVTSSWKMSFELRRVYIERAADLLGHIKVSSGISVMLYYVVEMITTVTELTKNCKDLSFDTVILLVMIMTKMNHIYGTNKFISHFILGNNSVDTLLTAEENQYLSVFSSAVCMLNRLCSEYDKRITSEWD</sequence>
<accession>A2F0W3</accession>
<gene>
    <name evidence="1" type="ORF">TVAG_490260</name>
</gene>
<dbReference type="SUPFAM" id="SSF48350">
    <property type="entry name" value="GTPase activation domain, GAP"/>
    <property type="match status" value="1"/>
</dbReference>
<dbReference type="InterPro" id="IPR008936">
    <property type="entry name" value="Rho_GTPase_activation_prot"/>
</dbReference>
<dbReference type="Proteomes" id="UP000001542">
    <property type="component" value="Unassembled WGS sequence"/>
</dbReference>
<proteinExistence type="predicted"/>
<keyword evidence="2" id="KW-1185">Reference proteome</keyword>
<organism evidence="1 2">
    <name type="scientific">Trichomonas vaginalis (strain ATCC PRA-98 / G3)</name>
    <dbReference type="NCBI Taxonomy" id="412133"/>
    <lineage>
        <taxon>Eukaryota</taxon>
        <taxon>Metamonada</taxon>
        <taxon>Parabasalia</taxon>
        <taxon>Trichomonadida</taxon>
        <taxon>Trichomonadidae</taxon>
        <taxon>Trichomonas</taxon>
    </lineage>
</organism>
<reference evidence="1" key="2">
    <citation type="journal article" date="2007" name="Science">
        <title>Draft genome sequence of the sexually transmitted pathogen Trichomonas vaginalis.</title>
        <authorList>
            <person name="Carlton J.M."/>
            <person name="Hirt R.P."/>
            <person name="Silva J.C."/>
            <person name="Delcher A.L."/>
            <person name="Schatz M."/>
            <person name="Zhao Q."/>
            <person name="Wortman J.R."/>
            <person name="Bidwell S.L."/>
            <person name="Alsmark U.C.M."/>
            <person name="Besteiro S."/>
            <person name="Sicheritz-Ponten T."/>
            <person name="Noel C.J."/>
            <person name="Dacks J.B."/>
            <person name="Foster P.G."/>
            <person name="Simillion C."/>
            <person name="Van de Peer Y."/>
            <person name="Miranda-Saavedra D."/>
            <person name="Barton G.J."/>
            <person name="Westrop G.D."/>
            <person name="Mueller S."/>
            <person name="Dessi D."/>
            <person name="Fiori P.L."/>
            <person name="Ren Q."/>
            <person name="Paulsen I."/>
            <person name="Zhang H."/>
            <person name="Bastida-Corcuera F.D."/>
            <person name="Simoes-Barbosa A."/>
            <person name="Brown M.T."/>
            <person name="Hayes R.D."/>
            <person name="Mukherjee M."/>
            <person name="Okumura C.Y."/>
            <person name="Schneider R."/>
            <person name="Smith A.J."/>
            <person name="Vanacova S."/>
            <person name="Villalvazo M."/>
            <person name="Haas B.J."/>
            <person name="Pertea M."/>
            <person name="Feldblyum T.V."/>
            <person name="Utterback T.R."/>
            <person name="Shu C.L."/>
            <person name="Osoegawa K."/>
            <person name="de Jong P.J."/>
            <person name="Hrdy I."/>
            <person name="Horvathova L."/>
            <person name="Zubacova Z."/>
            <person name="Dolezal P."/>
            <person name="Malik S.B."/>
            <person name="Logsdon J.M. Jr."/>
            <person name="Henze K."/>
            <person name="Gupta A."/>
            <person name="Wang C.C."/>
            <person name="Dunne R.L."/>
            <person name="Upcroft J.A."/>
            <person name="Upcroft P."/>
            <person name="White O."/>
            <person name="Salzberg S.L."/>
            <person name="Tang P."/>
            <person name="Chiu C.-H."/>
            <person name="Lee Y.-S."/>
            <person name="Embley T.M."/>
            <person name="Coombs G.H."/>
            <person name="Mottram J.C."/>
            <person name="Tachezy J."/>
            <person name="Fraser-Liggett C.M."/>
            <person name="Johnson P.J."/>
        </authorList>
    </citation>
    <scope>NUCLEOTIDE SEQUENCE [LARGE SCALE GENOMIC DNA]</scope>
    <source>
        <strain evidence="1">G3</strain>
    </source>
</reference>